<evidence type="ECO:0000256" key="2">
    <source>
        <dbReference type="SAM" id="Phobius"/>
    </source>
</evidence>
<reference evidence="4" key="1">
    <citation type="journal article" date="2019" name="Environ. Microbiol.">
        <title>Fungal ecological strategies reflected in gene transcription - a case study of two litter decomposers.</title>
        <authorList>
            <person name="Barbi F."/>
            <person name="Kohler A."/>
            <person name="Barry K."/>
            <person name="Baskaran P."/>
            <person name="Daum C."/>
            <person name="Fauchery L."/>
            <person name="Ihrmark K."/>
            <person name="Kuo A."/>
            <person name="LaButti K."/>
            <person name="Lipzen A."/>
            <person name="Morin E."/>
            <person name="Grigoriev I.V."/>
            <person name="Henrissat B."/>
            <person name="Lindahl B."/>
            <person name="Martin F."/>
        </authorList>
    </citation>
    <scope>NUCLEOTIDE SEQUENCE</scope>
    <source>
        <strain evidence="4">JB14</strain>
    </source>
</reference>
<dbReference type="OrthoDB" id="2864380at2759"/>
<proteinExistence type="predicted"/>
<protein>
    <recommendedName>
        <fullName evidence="3">DUF6534 domain-containing protein</fullName>
    </recommendedName>
</protein>
<feature type="transmembrane region" description="Helical" evidence="2">
    <location>
        <begin position="98"/>
        <end position="118"/>
    </location>
</feature>
<feature type="compositionally biased region" description="Acidic residues" evidence="1">
    <location>
        <begin position="491"/>
        <end position="502"/>
    </location>
</feature>
<feature type="region of interest" description="Disordered" evidence="1">
    <location>
        <begin position="462"/>
        <end position="540"/>
    </location>
</feature>
<sequence length="781" mass="87182">MSNDTSTTGSSMPPTGFNLSSTFDAFFYGVIISTGLFGISIVQVWTYINTNRDRWYFRTLVISLFLMDFFTTYFDVGLLHFYLVSNFGDLDIFTTPETFLILEILFTALIVFVVDLYLASRVYLLKRVHWSILVFIIATNVVALLISILSVTLSFRPALFASLGFTSKDNEIIVATENGVSTICEVVATLALAWSLSMSRTGVQRTDGILHKLYTYTVTRGILLTIVQVLSLIVYVAQPEKLTWVAFHMSLSKLYFITMAAMLNARSSLRRRLDRTITDSEVGRMVRQSGPSIVRGTSFVLHSSGDSTSEADFRLTQISESAPSMDPDEHEESGDTVKVPRALQPIIITRNRITTVDGVDTINPLLSCGTEICLYLKEDQCEYLEKKIKHIVKLKEVECGAQLNPSGCHNPSFYKSFTSDWEHHPAMTHFSIEDIGSGPMSQSNALSSISTLNEATVQPQQHIWAGTPDGPPFPSVPLPSLDADVQKDTSSEEISEISESDNETMRQPSSSRQFSPHRRIPNRSRTSHAHYDGYSTRDESSVRLHRVSGMQYLLRPPAPCLGPIIPTDSTMDFARFHFPHILPRHHRGFSRRILYHSPGLHRCRPLQTIPLMVSNAPYSAYGMNQPLRMHHIPASQSGDVFVNSASYAHIPHDSLPYVAPEFQYPGLGDTMGVIFGHHKSSSYSFRLAMCCLETYGSLEIQSVEGWKSVLKVASALGIDHIRVLAIDRLSHMASPMDHIVLARECIIDKWLVPVFKGLCVGPQPLTEEDGRKLGVEGLVNL</sequence>
<feature type="compositionally biased region" description="Basic and acidic residues" evidence="1">
    <location>
        <begin position="529"/>
        <end position="540"/>
    </location>
</feature>
<keyword evidence="2" id="KW-0812">Transmembrane</keyword>
<feature type="compositionally biased region" description="Polar residues" evidence="1">
    <location>
        <begin position="505"/>
        <end position="514"/>
    </location>
</feature>
<gene>
    <name evidence="4" type="ORF">BT96DRAFT_989080</name>
</gene>
<keyword evidence="2" id="KW-1133">Transmembrane helix</keyword>
<accession>A0A6A4I5S7</accession>
<keyword evidence="5" id="KW-1185">Reference proteome</keyword>
<dbReference type="AlphaFoldDB" id="A0A6A4I5S7"/>
<dbReference type="PANTHER" id="PTHR40465:SF1">
    <property type="entry name" value="DUF6534 DOMAIN-CONTAINING PROTEIN"/>
    <property type="match status" value="1"/>
</dbReference>
<keyword evidence="2" id="KW-0472">Membrane</keyword>
<dbReference type="InterPro" id="IPR045339">
    <property type="entry name" value="DUF6534"/>
</dbReference>
<name>A0A6A4I5S7_9AGAR</name>
<organism evidence="4 5">
    <name type="scientific">Gymnopus androsaceus JB14</name>
    <dbReference type="NCBI Taxonomy" id="1447944"/>
    <lineage>
        <taxon>Eukaryota</taxon>
        <taxon>Fungi</taxon>
        <taxon>Dikarya</taxon>
        <taxon>Basidiomycota</taxon>
        <taxon>Agaricomycotina</taxon>
        <taxon>Agaricomycetes</taxon>
        <taxon>Agaricomycetidae</taxon>
        <taxon>Agaricales</taxon>
        <taxon>Marasmiineae</taxon>
        <taxon>Omphalotaceae</taxon>
        <taxon>Gymnopus</taxon>
    </lineage>
</organism>
<dbReference type="PANTHER" id="PTHR40465">
    <property type="entry name" value="CHROMOSOME 1, WHOLE GENOME SHOTGUN SEQUENCE"/>
    <property type="match status" value="1"/>
</dbReference>
<feature type="transmembrane region" description="Helical" evidence="2">
    <location>
        <begin position="25"/>
        <end position="48"/>
    </location>
</feature>
<feature type="domain" description="DUF6534" evidence="3">
    <location>
        <begin position="181"/>
        <end position="268"/>
    </location>
</feature>
<feature type="transmembrane region" description="Helical" evidence="2">
    <location>
        <begin position="244"/>
        <end position="265"/>
    </location>
</feature>
<evidence type="ECO:0000313" key="5">
    <source>
        <dbReference type="Proteomes" id="UP000799118"/>
    </source>
</evidence>
<dbReference type="Pfam" id="PF20152">
    <property type="entry name" value="DUF6534"/>
    <property type="match status" value="1"/>
</dbReference>
<dbReference type="Proteomes" id="UP000799118">
    <property type="component" value="Unassembled WGS sequence"/>
</dbReference>
<evidence type="ECO:0000259" key="3">
    <source>
        <dbReference type="Pfam" id="PF20152"/>
    </source>
</evidence>
<evidence type="ECO:0000313" key="4">
    <source>
        <dbReference type="EMBL" id="KAE9404768.1"/>
    </source>
</evidence>
<dbReference type="EMBL" id="ML769414">
    <property type="protein sequence ID" value="KAE9404768.1"/>
    <property type="molecule type" value="Genomic_DNA"/>
</dbReference>
<evidence type="ECO:0000256" key="1">
    <source>
        <dbReference type="SAM" id="MobiDB-lite"/>
    </source>
</evidence>
<feature type="transmembrane region" description="Helical" evidence="2">
    <location>
        <begin position="130"/>
        <end position="152"/>
    </location>
</feature>
<feature type="transmembrane region" description="Helical" evidence="2">
    <location>
        <begin position="60"/>
        <end position="83"/>
    </location>
</feature>
<feature type="transmembrane region" description="Helical" evidence="2">
    <location>
        <begin position="217"/>
        <end position="238"/>
    </location>
</feature>
<feature type="compositionally biased region" description="Basic residues" evidence="1">
    <location>
        <begin position="515"/>
        <end position="528"/>
    </location>
</feature>